<dbReference type="Pfam" id="PF13177">
    <property type="entry name" value="DNA_pol3_delta2"/>
    <property type="match status" value="1"/>
</dbReference>
<dbReference type="PANTHER" id="PTHR11669:SF8">
    <property type="entry name" value="DNA POLYMERASE III SUBUNIT DELTA"/>
    <property type="match status" value="1"/>
</dbReference>
<organism evidence="1 2">
    <name type="scientific">Candidatus Terrybacteria bacterium RIFCSPHIGHO2_01_FULL_43_35</name>
    <dbReference type="NCBI Taxonomy" id="1802361"/>
    <lineage>
        <taxon>Bacteria</taxon>
        <taxon>Candidatus Terryibacteriota</taxon>
    </lineage>
</organism>
<dbReference type="Gene3D" id="3.40.50.300">
    <property type="entry name" value="P-loop containing nucleotide triphosphate hydrolases"/>
    <property type="match status" value="1"/>
</dbReference>
<dbReference type="Proteomes" id="UP000178869">
    <property type="component" value="Unassembled WGS sequence"/>
</dbReference>
<evidence type="ECO:0000313" key="2">
    <source>
        <dbReference type="Proteomes" id="UP000178869"/>
    </source>
</evidence>
<comment type="caution">
    <text evidence="1">The sequence shown here is derived from an EMBL/GenBank/DDBJ whole genome shotgun (WGS) entry which is preliminary data.</text>
</comment>
<dbReference type="InterPro" id="IPR050238">
    <property type="entry name" value="DNA_Rep/Repair_Clamp_Loader"/>
</dbReference>
<evidence type="ECO:0008006" key="3">
    <source>
        <dbReference type="Google" id="ProtNLM"/>
    </source>
</evidence>
<dbReference type="SUPFAM" id="SSF52540">
    <property type="entry name" value="P-loop containing nucleoside triphosphate hydrolases"/>
    <property type="match status" value="1"/>
</dbReference>
<gene>
    <name evidence="1" type="ORF">A2828_03800</name>
</gene>
<dbReference type="AlphaFoldDB" id="A0A1G2PFE9"/>
<dbReference type="EMBL" id="MHSR01000008">
    <property type="protein sequence ID" value="OHA47066.1"/>
    <property type="molecule type" value="Genomic_DNA"/>
</dbReference>
<dbReference type="GO" id="GO:0006261">
    <property type="term" value="P:DNA-templated DNA replication"/>
    <property type="evidence" value="ECO:0007669"/>
    <property type="project" value="TreeGrafter"/>
</dbReference>
<name>A0A1G2PFE9_9BACT</name>
<proteinExistence type="predicted"/>
<accession>A0A1G2PFE9</accession>
<sequence length="306" mass="34424">MFGHEKVITYLDRLIQKDKLAHAYAFCGPENVGKRSTAIYIAQNIFCADAMDVLHDRIKCSICFAITQGNHKNVILLDPEAAAGKLNISISVIRKLRQSLILKEMEGRKRIIIIDGAEYMNNEAANAFLKVLEEPRSHIHFFLMCGSQSALMSTIVSRLQCVRFNTVSNVKIETALIDYGLSAKIAREYTHLSYGRPGRAISFVKNPALFMRAQEEAKHAHYLISDFITERMKLITSLSGETNDAYAQLNSWLLALAKILEDQTKNGDSRSQSTARRIKDLLAAARLLNSTNINLRLALEKIIFSF</sequence>
<protein>
    <recommendedName>
        <fullName evidence="3">DNA polymerase III subunit delta</fullName>
    </recommendedName>
</protein>
<evidence type="ECO:0000313" key="1">
    <source>
        <dbReference type="EMBL" id="OHA47066.1"/>
    </source>
</evidence>
<dbReference type="PANTHER" id="PTHR11669">
    <property type="entry name" value="REPLICATION FACTOR C / DNA POLYMERASE III GAMMA-TAU SUBUNIT"/>
    <property type="match status" value="1"/>
</dbReference>
<dbReference type="InterPro" id="IPR027417">
    <property type="entry name" value="P-loop_NTPase"/>
</dbReference>
<reference evidence="1 2" key="1">
    <citation type="journal article" date="2016" name="Nat. Commun.">
        <title>Thousands of microbial genomes shed light on interconnected biogeochemical processes in an aquifer system.</title>
        <authorList>
            <person name="Anantharaman K."/>
            <person name="Brown C.T."/>
            <person name="Hug L.A."/>
            <person name="Sharon I."/>
            <person name="Castelle C.J."/>
            <person name="Probst A.J."/>
            <person name="Thomas B.C."/>
            <person name="Singh A."/>
            <person name="Wilkins M.J."/>
            <person name="Karaoz U."/>
            <person name="Brodie E.L."/>
            <person name="Williams K.H."/>
            <person name="Hubbard S.S."/>
            <person name="Banfield J.F."/>
        </authorList>
    </citation>
    <scope>NUCLEOTIDE SEQUENCE [LARGE SCALE GENOMIC DNA]</scope>
</reference>